<keyword evidence="1" id="KW-0812">Transmembrane</keyword>
<keyword evidence="1" id="KW-0472">Membrane</keyword>
<dbReference type="AlphaFoldDB" id="A0A7W7AYF4"/>
<feature type="transmembrane region" description="Helical" evidence="1">
    <location>
        <begin position="12"/>
        <end position="31"/>
    </location>
</feature>
<evidence type="ECO:0000313" key="2">
    <source>
        <dbReference type="EMBL" id="MBB4630686.1"/>
    </source>
</evidence>
<dbReference type="EMBL" id="JACHNZ010000002">
    <property type="protein sequence ID" value="MBB4630686.1"/>
    <property type="molecule type" value="Genomic_DNA"/>
</dbReference>
<evidence type="ECO:0000313" key="3">
    <source>
        <dbReference type="Proteomes" id="UP000566324"/>
    </source>
</evidence>
<sequence>MNFSDSKLWLGLVALAVVLIVIGYATGWFGFGGSPQPAPQQ</sequence>
<dbReference type="Proteomes" id="UP000566324">
    <property type="component" value="Unassembled WGS sequence"/>
</dbReference>
<keyword evidence="3" id="KW-1185">Reference proteome</keyword>
<keyword evidence="1" id="KW-1133">Transmembrane helix</keyword>
<name>A0A7W7AYF4_9SPHN</name>
<evidence type="ECO:0000256" key="1">
    <source>
        <dbReference type="SAM" id="Phobius"/>
    </source>
</evidence>
<proteinExistence type="predicted"/>
<reference evidence="2 3" key="1">
    <citation type="submission" date="2020-08" db="EMBL/GenBank/DDBJ databases">
        <title>Genomic Encyclopedia of Type Strains, Phase IV (KMG-IV): sequencing the most valuable type-strain genomes for metagenomic binning, comparative biology and taxonomic classification.</title>
        <authorList>
            <person name="Goeker M."/>
        </authorList>
    </citation>
    <scope>NUCLEOTIDE SEQUENCE [LARGE SCALE GENOMIC DNA]</scope>
    <source>
        <strain evidence="2 3">DSM 17328</strain>
    </source>
</reference>
<gene>
    <name evidence="2" type="ORF">GGQ98_000289</name>
</gene>
<dbReference type="RefSeq" id="WP_279380203.1">
    <property type="nucleotide sequence ID" value="NZ_JACHNZ010000002.1"/>
</dbReference>
<organism evidence="2 3">
    <name type="scientific">Sphingosinicella soli</name>
    <dbReference type="NCBI Taxonomy" id="333708"/>
    <lineage>
        <taxon>Bacteria</taxon>
        <taxon>Pseudomonadati</taxon>
        <taxon>Pseudomonadota</taxon>
        <taxon>Alphaproteobacteria</taxon>
        <taxon>Sphingomonadales</taxon>
        <taxon>Sphingosinicellaceae</taxon>
        <taxon>Sphingosinicella</taxon>
    </lineage>
</organism>
<accession>A0A7W7AYF4</accession>
<comment type="caution">
    <text evidence="2">The sequence shown here is derived from an EMBL/GenBank/DDBJ whole genome shotgun (WGS) entry which is preliminary data.</text>
</comment>
<protein>
    <submittedName>
        <fullName evidence="2">Uncharacterized protein</fullName>
    </submittedName>
</protein>